<evidence type="ECO:0000313" key="3">
    <source>
        <dbReference type="Proteomes" id="UP000288805"/>
    </source>
</evidence>
<evidence type="ECO:0008006" key="4">
    <source>
        <dbReference type="Google" id="ProtNLM"/>
    </source>
</evidence>
<dbReference type="Proteomes" id="UP000288805">
    <property type="component" value="Unassembled WGS sequence"/>
</dbReference>
<evidence type="ECO:0000256" key="1">
    <source>
        <dbReference type="SAM" id="MobiDB-lite"/>
    </source>
</evidence>
<proteinExistence type="predicted"/>
<feature type="region of interest" description="Disordered" evidence="1">
    <location>
        <begin position="51"/>
        <end position="74"/>
    </location>
</feature>
<name>A0A438EYM1_VITVI</name>
<reference evidence="2 3" key="1">
    <citation type="journal article" date="2018" name="PLoS Genet.">
        <title>Population sequencing reveals clonal diversity and ancestral inbreeding in the grapevine cultivar Chardonnay.</title>
        <authorList>
            <person name="Roach M.J."/>
            <person name="Johnson D.L."/>
            <person name="Bohlmann J."/>
            <person name="van Vuuren H.J."/>
            <person name="Jones S.J."/>
            <person name="Pretorius I.S."/>
            <person name="Schmidt S.A."/>
            <person name="Borneman A.R."/>
        </authorList>
    </citation>
    <scope>NUCLEOTIDE SEQUENCE [LARGE SCALE GENOMIC DNA]</scope>
    <source>
        <strain evidence="3">cv. Chardonnay</strain>
        <tissue evidence="2">Leaf</tissue>
    </source>
</reference>
<protein>
    <recommendedName>
        <fullName evidence="4">DUF4283 domain-containing protein</fullName>
    </recommendedName>
</protein>
<sequence>MNRVKVNEIWYIEEREIKEEVCRVFQGLMVDPGGWKPNIDVLNLERLEEGDVEGWRSHSRRRSGDGEDGVLGKDGAEVENVEELADEFGYKVRKLPSTYLGMPLGAPFKMCCKRGME</sequence>
<dbReference type="AlphaFoldDB" id="A0A438EYM1"/>
<evidence type="ECO:0000313" key="2">
    <source>
        <dbReference type="EMBL" id="RVW52803.1"/>
    </source>
</evidence>
<comment type="caution">
    <text evidence="2">The sequence shown here is derived from an EMBL/GenBank/DDBJ whole genome shotgun (WGS) entry which is preliminary data.</text>
</comment>
<dbReference type="EMBL" id="QGNW01001162">
    <property type="protein sequence ID" value="RVW52803.1"/>
    <property type="molecule type" value="Genomic_DNA"/>
</dbReference>
<gene>
    <name evidence="2" type="ORF">CK203_076616</name>
</gene>
<accession>A0A438EYM1</accession>
<organism evidence="2 3">
    <name type="scientific">Vitis vinifera</name>
    <name type="common">Grape</name>
    <dbReference type="NCBI Taxonomy" id="29760"/>
    <lineage>
        <taxon>Eukaryota</taxon>
        <taxon>Viridiplantae</taxon>
        <taxon>Streptophyta</taxon>
        <taxon>Embryophyta</taxon>
        <taxon>Tracheophyta</taxon>
        <taxon>Spermatophyta</taxon>
        <taxon>Magnoliopsida</taxon>
        <taxon>eudicotyledons</taxon>
        <taxon>Gunneridae</taxon>
        <taxon>Pentapetalae</taxon>
        <taxon>rosids</taxon>
        <taxon>Vitales</taxon>
        <taxon>Vitaceae</taxon>
        <taxon>Viteae</taxon>
        <taxon>Vitis</taxon>
    </lineage>
</organism>